<dbReference type="AlphaFoldDB" id="A0A5J4YPL0"/>
<sequence length="315" mass="35176">MDLFFVEGDPILRMVCKHTESTLARYLQNKLAREVIAIFLREWVAYTSGLPESVEVVQGSEFVNMHFCSMINTMGSHVDCESNVAMVKDKSGSQDFSVAVVRRYREAATEADRPKTVYVTEIDGDADKWVRAKCGKLNGLQRRGLFEIMSDPKSGAIVLRSLWTLTEKKGCLEARLIILGHLDKDKKSSVSEAPKLRRNLTRKTVAKYAATNGHKLEVGDGCSAFSQYLWKRGRDIYVLPEAEWDGLGLRLLRKPLCGLADSAPYRSKTTLQALNDLGLEQSFCTRLFSLGENAGIVGIDVNDPLCCGDKNMRIL</sequence>
<accession>A0A5J4YPL0</accession>
<gene>
    <name evidence="1" type="ORF">FVE85_8590</name>
</gene>
<dbReference type="Proteomes" id="UP000324585">
    <property type="component" value="Unassembled WGS sequence"/>
</dbReference>
<protein>
    <submittedName>
        <fullName evidence="1">Uncharacterized protein</fullName>
    </submittedName>
</protein>
<evidence type="ECO:0000313" key="1">
    <source>
        <dbReference type="EMBL" id="KAA8493145.1"/>
    </source>
</evidence>
<reference evidence="2" key="1">
    <citation type="journal article" date="2019" name="Nat. Commun.">
        <title>Expansion of phycobilisome linker gene families in mesophilic red algae.</title>
        <authorList>
            <person name="Lee J."/>
            <person name="Kim D."/>
            <person name="Bhattacharya D."/>
            <person name="Yoon H.S."/>
        </authorList>
    </citation>
    <scope>NUCLEOTIDE SEQUENCE [LARGE SCALE GENOMIC DNA]</scope>
    <source>
        <strain evidence="2">CCMP 1328</strain>
    </source>
</reference>
<name>A0A5J4YPL0_PORPP</name>
<organism evidence="1 2">
    <name type="scientific">Porphyridium purpureum</name>
    <name type="common">Red alga</name>
    <name type="synonym">Porphyridium cruentum</name>
    <dbReference type="NCBI Taxonomy" id="35688"/>
    <lineage>
        <taxon>Eukaryota</taxon>
        <taxon>Rhodophyta</taxon>
        <taxon>Bangiophyceae</taxon>
        <taxon>Porphyridiales</taxon>
        <taxon>Porphyridiaceae</taxon>
        <taxon>Porphyridium</taxon>
    </lineage>
</organism>
<evidence type="ECO:0000313" key="2">
    <source>
        <dbReference type="Proteomes" id="UP000324585"/>
    </source>
</evidence>
<proteinExistence type="predicted"/>
<keyword evidence="2" id="KW-1185">Reference proteome</keyword>
<comment type="caution">
    <text evidence="1">The sequence shown here is derived from an EMBL/GenBank/DDBJ whole genome shotgun (WGS) entry which is preliminary data.</text>
</comment>
<dbReference type="EMBL" id="VRMN01000007">
    <property type="protein sequence ID" value="KAA8493145.1"/>
    <property type="molecule type" value="Genomic_DNA"/>
</dbReference>